<dbReference type="PANTHER" id="PTHR37422:SF23">
    <property type="entry name" value="TEICHURONIC ACID BIOSYNTHESIS PROTEIN TUAE"/>
    <property type="match status" value="1"/>
</dbReference>
<feature type="transmembrane region" description="Helical" evidence="5">
    <location>
        <begin position="99"/>
        <end position="115"/>
    </location>
</feature>
<dbReference type="AlphaFoldDB" id="A0A7V8GKP0"/>
<accession>A0A7V8GKP0</accession>
<proteinExistence type="predicted"/>
<evidence type="ECO:0000256" key="2">
    <source>
        <dbReference type="ARBA" id="ARBA00022692"/>
    </source>
</evidence>
<reference evidence="7 8" key="1">
    <citation type="submission" date="2017-10" db="EMBL/GenBank/DDBJ databases">
        <title>Whole genome sequencing of Pseudoxanthomonas broegbernensis DSM 12573(T).</title>
        <authorList>
            <person name="Kumar S."/>
            <person name="Bansal K."/>
            <person name="Kaur A."/>
            <person name="Patil P."/>
            <person name="Sharma S."/>
            <person name="Patil P.B."/>
        </authorList>
    </citation>
    <scope>NUCLEOTIDE SEQUENCE [LARGE SCALE GENOMIC DNA]</scope>
    <source>
        <strain evidence="7 8">DSM 12573</strain>
    </source>
</reference>
<feature type="transmembrane region" description="Helical" evidence="5">
    <location>
        <begin position="68"/>
        <end position="87"/>
    </location>
</feature>
<dbReference type="InterPro" id="IPR051533">
    <property type="entry name" value="WaaL-like"/>
</dbReference>
<evidence type="ECO:0000256" key="3">
    <source>
        <dbReference type="ARBA" id="ARBA00022989"/>
    </source>
</evidence>
<dbReference type="EMBL" id="MWIP01000015">
    <property type="protein sequence ID" value="KAF1685239.1"/>
    <property type="molecule type" value="Genomic_DNA"/>
</dbReference>
<dbReference type="Proteomes" id="UP000462066">
    <property type="component" value="Unassembled WGS sequence"/>
</dbReference>
<feature type="transmembrane region" description="Helical" evidence="5">
    <location>
        <begin position="362"/>
        <end position="386"/>
    </location>
</feature>
<dbReference type="InterPro" id="IPR007016">
    <property type="entry name" value="O-antigen_ligase-rel_domated"/>
</dbReference>
<feature type="transmembrane region" description="Helical" evidence="5">
    <location>
        <begin position="148"/>
        <end position="170"/>
    </location>
</feature>
<dbReference type="GO" id="GO:0016020">
    <property type="term" value="C:membrane"/>
    <property type="evidence" value="ECO:0007669"/>
    <property type="project" value="UniProtKB-SubCell"/>
</dbReference>
<feature type="transmembrane region" description="Helical" evidence="5">
    <location>
        <begin position="392"/>
        <end position="410"/>
    </location>
</feature>
<evidence type="ECO:0000313" key="8">
    <source>
        <dbReference type="Proteomes" id="UP000462066"/>
    </source>
</evidence>
<feature type="transmembrane region" description="Helical" evidence="5">
    <location>
        <begin position="39"/>
        <end position="59"/>
    </location>
</feature>
<comment type="subcellular location">
    <subcellularLocation>
        <location evidence="1">Membrane</location>
        <topology evidence="1">Multi-pass membrane protein</topology>
    </subcellularLocation>
</comment>
<feature type="transmembrane region" description="Helical" evidence="5">
    <location>
        <begin position="177"/>
        <end position="193"/>
    </location>
</feature>
<keyword evidence="2 5" id="KW-0812">Transmembrane</keyword>
<comment type="caution">
    <text evidence="7">The sequence shown here is derived from an EMBL/GenBank/DDBJ whole genome shotgun (WGS) entry which is preliminary data.</text>
</comment>
<keyword evidence="4 5" id="KW-0472">Membrane</keyword>
<feature type="transmembrane region" description="Helical" evidence="5">
    <location>
        <begin position="122"/>
        <end position="142"/>
    </location>
</feature>
<evidence type="ECO:0000256" key="5">
    <source>
        <dbReference type="SAM" id="Phobius"/>
    </source>
</evidence>
<feature type="domain" description="O-antigen ligase-related" evidence="6">
    <location>
        <begin position="183"/>
        <end position="339"/>
    </location>
</feature>
<evidence type="ECO:0000256" key="1">
    <source>
        <dbReference type="ARBA" id="ARBA00004141"/>
    </source>
</evidence>
<organism evidence="7 8">
    <name type="scientific">Pseudoxanthomonas broegbernensis</name>
    <dbReference type="NCBI Taxonomy" id="83619"/>
    <lineage>
        <taxon>Bacteria</taxon>
        <taxon>Pseudomonadati</taxon>
        <taxon>Pseudomonadota</taxon>
        <taxon>Gammaproteobacteria</taxon>
        <taxon>Lysobacterales</taxon>
        <taxon>Lysobacteraceae</taxon>
        <taxon>Pseudoxanthomonas</taxon>
    </lineage>
</organism>
<evidence type="ECO:0000313" key="7">
    <source>
        <dbReference type="EMBL" id="KAF1685239.1"/>
    </source>
</evidence>
<evidence type="ECO:0000259" key="6">
    <source>
        <dbReference type="Pfam" id="PF04932"/>
    </source>
</evidence>
<evidence type="ECO:0000256" key="4">
    <source>
        <dbReference type="ARBA" id="ARBA00023136"/>
    </source>
</evidence>
<sequence length="416" mass="43825">MNGGDVNDRGETRLRWAQAGASAALWCLPALVLTLPKGVLPFGLLLLASTLLVPGRLLAGARQIGRPLALAAFAGLFALGVAFASSWTLSAAPGQVDSMDRLLGLPWVMAWAYVLGPSRGQLWRGALFGLVAAAVLAGYQVLAGAERASGWGNAIVFADVVLALMVLVVFCRPPRRWRWATVGLACGTVAILLSGTRGAWPGLLLVLVVLVLGSGWQSRRSRILLLGAAVAVVAALVGTVPGLTERMRLSELQQDIVRIDRGDHDSSAGARLERLQVAARAFAAQPWSGVGFAHFDRAMRQRLSDCRRLAPALRCDLGHAHNDLAEWAATMGVPGVAALACLYGIPLWLFLRLRRSAVADPLRGAAAAGAMVVAVYVLCGLTQSMFAHQTTTSLYAALTGILLGLALREARVAAPS</sequence>
<feature type="transmembrane region" description="Helical" evidence="5">
    <location>
        <begin position="199"/>
        <end position="216"/>
    </location>
</feature>
<keyword evidence="8" id="KW-1185">Reference proteome</keyword>
<feature type="transmembrane region" description="Helical" evidence="5">
    <location>
        <begin position="223"/>
        <end position="243"/>
    </location>
</feature>
<dbReference type="Pfam" id="PF04932">
    <property type="entry name" value="Wzy_C"/>
    <property type="match status" value="1"/>
</dbReference>
<dbReference type="PANTHER" id="PTHR37422">
    <property type="entry name" value="TEICHURONIC ACID BIOSYNTHESIS PROTEIN TUAE"/>
    <property type="match status" value="1"/>
</dbReference>
<keyword evidence="3 5" id="KW-1133">Transmembrane helix</keyword>
<name>A0A7V8GKP0_9GAMM</name>
<feature type="transmembrane region" description="Helical" evidence="5">
    <location>
        <begin position="327"/>
        <end position="350"/>
    </location>
</feature>
<gene>
    <name evidence="7" type="ORF">B1992_12710</name>
</gene>
<protein>
    <submittedName>
        <fullName evidence="7">O-antigen polymerase</fullName>
    </submittedName>
</protein>